<dbReference type="AlphaFoldDB" id="A0A0W8E6U9"/>
<name>A0A0W8E6U9_9ZZZZ</name>
<comment type="caution">
    <text evidence="2">The sequence shown here is derived from an EMBL/GenBank/DDBJ whole genome shotgun (WGS) entry which is preliminary data.</text>
</comment>
<dbReference type="EMBL" id="LNQE01001851">
    <property type="protein sequence ID" value="KUG04357.1"/>
    <property type="molecule type" value="Genomic_DNA"/>
</dbReference>
<proteinExistence type="predicted"/>
<keyword evidence="1" id="KW-0472">Membrane</keyword>
<protein>
    <submittedName>
        <fullName evidence="2">Uncharacterized protein</fullName>
    </submittedName>
</protein>
<gene>
    <name evidence="2" type="ORF">ASZ90_018228</name>
</gene>
<evidence type="ECO:0000313" key="2">
    <source>
        <dbReference type="EMBL" id="KUG04357.1"/>
    </source>
</evidence>
<accession>A0A0W8E6U9</accession>
<reference evidence="2" key="1">
    <citation type="journal article" date="2015" name="Proc. Natl. Acad. Sci. U.S.A.">
        <title>Networks of energetic and metabolic interactions define dynamics in microbial communities.</title>
        <authorList>
            <person name="Embree M."/>
            <person name="Liu J.K."/>
            <person name="Al-Bassam M.M."/>
            <person name="Zengler K."/>
        </authorList>
    </citation>
    <scope>NUCLEOTIDE SEQUENCE</scope>
</reference>
<keyword evidence="1" id="KW-1133">Transmembrane helix</keyword>
<evidence type="ECO:0000256" key="1">
    <source>
        <dbReference type="SAM" id="Phobius"/>
    </source>
</evidence>
<feature type="transmembrane region" description="Helical" evidence="1">
    <location>
        <begin position="6"/>
        <end position="33"/>
    </location>
</feature>
<organism evidence="2">
    <name type="scientific">hydrocarbon metagenome</name>
    <dbReference type="NCBI Taxonomy" id="938273"/>
    <lineage>
        <taxon>unclassified sequences</taxon>
        <taxon>metagenomes</taxon>
        <taxon>ecological metagenomes</taxon>
    </lineage>
</organism>
<sequence>MTELQKIFLLGVCVYYVFKGSLYVTLYVALIIVERHARLRHKKIKMMLRKKRADEQERWKVAYNLYEKQKDNPATKPLGLSELVTNPNSFTAYSNAKYCL</sequence>
<keyword evidence="1" id="KW-0812">Transmembrane</keyword>